<protein>
    <recommendedName>
        <fullName evidence="1">DUF1989 domain-containing protein</fullName>
    </recommendedName>
</protein>
<dbReference type="RefSeq" id="WP_128562610.1">
    <property type="nucleotide sequence ID" value="NZ_BPQH01000010.1"/>
</dbReference>
<proteinExistence type="predicted"/>
<dbReference type="EMBL" id="BPQH01000010">
    <property type="protein sequence ID" value="GJD50792.1"/>
    <property type="molecule type" value="Genomic_DNA"/>
</dbReference>
<comment type="caution">
    <text evidence="2">The sequence shown here is derived from an EMBL/GenBank/DDBJ whole genome shotgun (WGS) entry which is preliminary data.</text>
</comment>
<reference evidence="2" key="1">
    <citation type="journal article" date="2021" name="Front. Microbiol.">
        <title>Comprehensive Comparative Genomics and Phenotyping of Methylobacterium Species.</title>
        <authorList>
            <person name="Alessa O."/>
            <person name="Ogura Y."/>
            <person name="Fujitani Y."/>
            <person name="Takami H."/>
            <person name="Hayashi T."/>
            <person name="Sahin N."/>
            <person name="Tani A."/>
        </authorList>
    </citation>
    <scope>NUCLEOTIDE SEQUENCE</scope>
    <source>
        <strain evidence="2">KCTC 52305</strain>
    </source>
</reference>
<dbReference type="NCBIfam" id="TIGR03425">
    <property type="entry name" value="urea_degr_2"/>
    <property type="match status" value="1"/>
</dbReference>
<dbReference type="Proteomes" id="UP001055167">
    <property type="component" value="Unassembled WGS sequence"/>
</dbReference>
<name>A0ABQ4R033_9HYPH</name>
<dbReference type="InterPro" id="IPR017792">
    <property type="entry name" value="UAAP1"/>
</dbReference>
<evidence type="ECO:0000259" key="1">
    <source>
        <dbReference type="Pfam" id="PF09347"/>
    </source>
</evidence>
<sequence>MSDAEAVIARNRARYEALRAGGQEAAPKALPPPTDRSGAPIPDGAVIHHETVPGGWYWTTALRRGEALRLRTPGGDAAAALIAWRRDDPSERLNAADTVKVQWSAALRRGRILLSDMGRVMLSLIEDTSGAHDALVGGSRGDAGLEEGRTTRGNFLAAVGKLGLTKRDIPPCVTFFAPVSVGADGRFVWDGTRRSAGDFVDLRAEMDLLVAVSNCRHPLDPETVPPGPLEAVRFRAPAPAAHDPCRSAGPEAARAFAHTDRLHA</sequence>
<evidence type="ECO:0000313" key="2">
    <source>
        <dbReference type="EMBL" id="GJD50792.1"/>
    </source>
</evidence>
<reference evidence="2" key="2">
    <citation type="submission" date="2021-08" db="EMBL/GenBank/DDBJ databases">
        <authorList>
            <person name="Tani A."/>
            <person name="Ola A."/>
            <person name="Ogura Y."/>
            <person name="Katsura K."/>
            <person name="Hayashi T."/>
        </authorList>
    </citation>
    <scope>NUCLEOTIDE SEQUENCE</scope>
    <source>
        <strain evidence="2">KCTC 52305</strain>
    </source>
</reference>
<dbReference type="PANTHER" id="PTHR31527:SF0">
    <property type="entry name" value="RE64534P"/>
    <property type="match status" value="1"/>
</dbReference>
<feature type="domain" description="DUF1989" evidence="1">
    <location>
        <begin position="50"/>
        <end position="209"/>
    </location>
</feature>
<gene>
    <name evidence="2" type="ORF">OPKNFCMD_3538</name>
</gene>
<accession>A0ABQ4R033</accession>
<keyword evidence="3" id="KW-1185">Reference proteome</keyword>
<dbReference type="InterPro" id="IPR018959">
    <property type="entry name" value="DUF1989"/>
</dbReference>
<organism evidence="2 3">
    <name type="scientific">Methylobacterium crusticola</name>
    <dbReference type="NCBI Taxonomy" id="1697972"/>
    <lineage>
        <taxon>Bacteria</taxon>
        <taxon>Pseudomonadati</taxon>
        <taxon>Pseudomonadota</taxon>
        <taxon>Alphaproteobacteria</taxon>
        <taxon>Hyphomicrobiales</taxon>
        <taxon>Methylobacteriaceae</taxon>
        <taxon>Methylobacterium</taxon>
    </lineage>
</organism>
<dbReference type="PANTHER" id="PTHR31527">
    <property type="entry name" value="RE64534P"/>
    <property type="match status" value="1"/>
</dbReference>
<dbReference type="Pfam" id="PF09347">
    <property type="entry name" value="DUF1989"/>
    <property type="match status" value="1"/>
</dbReference>
<evidence type="ECO:0000313" key="3">
    <source>
        <dbReference type="Proteomes" id="UP001055167"/>
    </source>
</evidence>